<feature type="region of interest" description="Disordered" evidence="1">
    <location>
        <begin position="1104"/>
        <end position="1132"/>
    </location>
</feature>
<reference evidence="3 4" key="1">
    <citation type="submission" date="2016-10" db="EMBL/GenBank/DDBJ databases">
        <authorList>
            <person name="de Groot N.N."/>
        </authorList>
    </citation>
    <scope>NUCLEOTIDE SEQUENCE [LARGE SCALE GENOMIC DNA]</scope>
    <source>
        <strain evidence="3 4">DSM 25186</strain>
    </source>
</reference>
<feature type="transmembrane region" description="Helical" evidence="2">
    <location>
        <begin position="21"/>
        <end position="39"/>
    </location>
</feature>
<dbReference type="OrthoDB" id="9812498at2"/>
<dbReference type="Proteomes" id="UP000198510">
    <property type="component" value="Unassembled WGS sequence"/>
</dbReference>
<feature type="region of interest" description="Disordered" evidence="1">
    <location>
        <begin position="673"/>
        <end position="841"/>
    </location>
</feature>
<evidence type="ECO:0000313" key="3">
    <source>
        <dbReference type="EMBL" id="SDK79789.1"/>
    </source>
</evidence>
<dbReference type="RefSeq" id="WP_089681582.1">
    <property type="nucleotide sequence ID" value="NZ_FNFO01000003.1"/>
</dbReference>
<feature type="compositionally biased region" description="Polar residues" evidence="1">
    <location>
        <begin position="734"/>
        <end position="744"/>
    </location>
</feature>
<keyword evidence="2" id="KW-1133">Transmembrane helix</keyword>
<evidence type="ECO:0000313" key="4">
    <source>
        <dbReference type="Proteomes" id="UP000198510"/>
    </source>
</evidence>
<feature type="transmembrane region" description="Helical" evidence="2">
    <location>
        <begin position="51"/>
        <end position="70"/>
    </location>
</feature>
<feature type="compositionally biased region" description="Low complexity" evidence="1">
    <location>
        <begin position="807"/>
        <end position="831"/>
    </location>
</feature>
<evidence type="ECO:0008006" key="5">
    <source>
        <dbReference type="Google" id="ProtNLM"/>
    </source>
</evidence>
<evidence type="ECO:0000256" key="1">
    <source>
        <dbReference type="SAM" id="MobiDB-lite"/>
    </source>
</evidence>
<organism evidence="3 4">
    <name type="scientific">Catalinimonas alkaloidigena</name>
    <dbReference type="NCBI Taxonomy" id="1075417"/>
    <lineage>
        <taxon>Bacteria</taxon>
        <taxon>Pseudomonadati</taxon>
        <taxon>Bacteroidota</taxon>
        <taxon>Cytophagia</taxon>
        <taxon>Cytophagales</taxon>
        <taxon>Catalimonadaceae</taxon>
        <taxon>Catalinimonas</taxon>
    </lineage>
</organism>
<sequence length="1168" mass="136272">MKDQLLFTQLRSYKKKFFLHELTRGLLTFVGFLLVGYLVTVGLEYLGHFPTWLRAILFFSFLGFVVYTLVRWIAIPAYHLIYLDRNLSDEKAAVMVGKAYPDIADKLLNTVQLYRQADQQQDALLTASLQQKSAFLSRFRFPDAVDMRDNLQLLKYIVPLTLLLGLLYLIIPQLFSEGTTRLVHYKQEFLPQAPFQFQLLNADQTAFRNEDFTVRLQMTGEALPEQVFLMSDNRRYKLEKTSANEYEYTFRNVQRDLNFSFVAAGFSSSSYHVPMIFRPEITSFDAELIYPSYLKRSAETLSNTGNFTIPAGTRVNWVFRAAHVDSLVFQFEGESKAEATQMSPALFSYSRTLLESADYEIQLRNEYSSNRDRLAYRAEVVPDQFPSITLEKQADTTLFSYLGLMGQVTDDYGLTGLYLVYRVLDTQKPDQETKYQRLNIGLRSDQASQNYFYSWALDALKLQPGQALEYYVQVFDNDGINGPKSSKTPVQKFQVPQKEAIQEQLANQAQATEQDIQQILSQTRQLNREWKETRERLASKKNLTYQDQKMMEDLMKRQQELKEQIAQMQEQYQSLQQQKDRFSNESPEVQEKAEQLENLLSELQNDETQKMLEELQRMLQERMDPQELQKMMQQMEKKDRNLENELDRALELYKRLKLDEQIEETIAKVDEMQKEQENLADQEKSQKADPKKNKDSAKEGESKDQKGEQQTGDKDQQNKESQQNDQRAGDQNKQDPPQQGNQNDKQSPEESPKSQEQLSQEQEQLNKEFEQLKEDFEKMNKLNEQLERPKDMSEAESQRQDASQEMQKALQQLKQNQSQKGQQSQKNAAQKMQQLSQQLSEMKMSMAQQQAMENMDDLRMILENLVNLSFDQEQLMKDFRSMRQSDPRFIELAQQQLKLREDARIVEDSLQALAKRVFQIQSFVTREVSAMNDHMDSSIDALRRRRPAESMSNQQYAMTSMNNLALMLSDALKQMQQQMASMMSGQQMIQSQSQPMPGLGEMQQQLNQQMQDLMRSGKDGRVLSEQLAKLALQQEQLRRALQKVAQQNAAQEMQQGEKGMGGQMLKEIQREMEKTEEDLVNKRLSSELLERQKRMTTRLLEAEKAMKEQELDPNRESKTAKSRNPSNSPNFEEYLKLRRQQVEILKSVNPTLSPFYKEETNRYFSNIP</sequence>
<dbReference type="AlphaFoldDB" id="A0A1G9EUH1"/>
<name>A0A1G9EUH1_9BACT</name>
<feature type="compositionally biased region" description="Basic and acidic residues" evidence="1">
    <location>
        <begin position="1104"/>
        <end position="1119"/>
    </location>
</feature>
<protein>
    <recommendedName>
        <fullName evidence="5">ATPase</fullName>
    </recommendedName>
</protein>
<dbReference type="EMBL" id="FNFO01000003">
    <property type="protein sequence ID" value="SDK79789.1"/>
    <property type="molecule type" value="Genomic_DNA"/>
</dbReference>
<feature type="compositionally biased region" description="Low complexity" evidence="1">
    <location>
        <begin position="754"/>
        <end position="763"/>
    </location>
</feature>
<proteinExistence type="predicted"/>
<feature type="compositionally biased region" description="Basic and acidic residues" evidence="1">
    <location>
        <begin position="673"/>
        <end position="718"/>
    </location>
</feature>
<accession>A0A1G9EUH1</accession>
<keyword evidence="2" id="KW-0472">Membrane</keyword>
<dbReference type="STRING" id="1075417.SAMN05421823_103589"/>
<keyword evidence="4" id="KW-1185">Reference proteome</keyword>
<gene>
    <name evidence="3" type="ORF">SAMN05421823_103589</name>
</gene>
<feature type="transmembrane region" description="Helical" evidence="2">
    <location>
        <begin position="156"/>
        <end position="175"/>
    </location>
</feature>
<evidence type="ECO:0000256" key="2">
    <source>
        <dbReference type="SAM" id="Phobius"/>
    </source>
</evidence>
<feature type="compositionally biased region" description="Basic and acidic residues" evidence="1">
    <location>
        <begin position="764"/>
        <end position="799"/>
    </location>
</feature>
<keyword evidence="2" id="KW-0812">Transmembrane</keyword>
<feature type="compositionally biased region" description="Polar residues" evidence="1">
    <location>
        <begin position="832"/>
        <end position="841"/>
    </location>
</feature>